<feature type="compositionally biased region" description="Low complexity" evidence="1">
    <location>
        <begin position="208"/>
        <end position="266"/>
    </location>
</feature>
<organism evidence="3 4">
    <name type="scientific">Nostocoides jenkinsii Ben 74</name>
    <dbReference type="NCBI Taxonomy" id="1193518"/>
    <lineage>
        <taxon>Bacteria</taxon>
        <taxon>Bacillati</taxon>
        <taxon>Actinomycetota</taxon>
        <taxon>Actinomycetes</taxon>
        <taxon>Micrococcales</taxon>
        <taxon>Intrasporangiaceae</taxon>
        <taxon>Nostocoides</taxon>
    </lineage>
</organism>
<feature type="region of interest" description="Disordered" evidence="1">
    <location>
        <begin position="190"/>
        <end position="301"/>
    </location>
</feature>
<keyword evidence="2" id="KW-1133">Transmembrane helix</keyword>
<dbReference type="AlphaFoldDB" id="A0A077M9G1"/>
<comment type="caution">
    <text evidence="3">The sequence shown here is derived from an EMBL/GenBank/DDBJ whole genome shotgun (WGS) entry which is preliminary data.</text>
</comment>
<reference evidence="3 4" key="1">
    <citation type="journal article" date="2013" name="ISME J.">
        <title>A metabolic model for members of the genus Tetrasphaera involved in enhanced biological phosphorus removal.</title>
        <authorList>
            <person name="Kristiansen R."/>
            <person name="Nguyen H.T.T."/>
            <person name="Saunders A.M."/>
            <person name="Nielsen J.L."/>
            <person name="Wimmer R."/>
            <person name="Le V.Q."/>
            <person name="McIlroy S.J."/>
            <person name="Petrovski S."/>
            <person name="Seviour R.J."/>
            <person name="Calteau A."/>
            <person name="Nielsen K.L."/>
            <person name="Nielsen P.H."/>
        </authorList>
    </citation>
    <scope>NUCLEOTIDE SEQUENCE [LARGE SCALE GENOMIC DNA]</scope>
    <source>
        <strain evidence="3 4">Ben 74</strain>
    </source>
</reference>
<gene>
    <name evidence="3" type="ORF">BN13_180003</name>
</gene>
<feature type="compositionally biased region" description="Low complexity" evidence="1">
    <location>
        <begin position="274"/>
        <end position="288"/>
    </location>
</feature>
<evidence type="ECO:0000256" key="1">
    <source>
        <dbReference type="SAM" id="MobiDB-lite"/>
    </source>
</evidence>
<accession>A0A077M9G1</accession>
<evidence type="ECO:0000256" key="2">
    <source>
        <dbReference type="SAM" id="Phobius"/>
    </source>
</evidence>
<evidence type="ECO:0000313" key="4">
    <source>
        <dbReference type="Proteomes" id="UP000035720"/>
    </source>
</evidence>
<dbReference type="Proteomes" id="UP000035720">
    <property type="component" value="Unassembled WGS sequence"/>
</dbReference>
<feature type="transmembrane region" description="Helical" evidence="2">
    <location>
        <begin position="297"/>
        <end position="317"/>
    </location>
</feature>
<evidence type="ECO:0000313" key="3">
    <source>
        <dbReference type="EMBL" id="CCI52480.1"/>
    </source>
</evidence>
<keyword evidence="2" id="KW-0472">Membrane</keyword>
<keyword evidence="2" id="KW-0812">Transmembrane</keyword>
<keyword evidence="4" id="KW-1185">Reference proteome</keyword>
<name>A0A077M9G1_9MICO</name>
<proteinExistence type="predicted"/>
<protein>
    <submittedName>
        <fullName evidence="3">Uncharacterized protein</fullName>
    </submittedName>
</protein>
<dbReference type="STRING" id="1193518.BN13_180003"/>
<feature type="compositionally biased region" description="Pro residues" evidence="1">
    <location>
        <begin position="192"/>
        <end position="207"/>
    </location>
</feature>
<sequence length="327" mass="31854">MVLLARRAWREVDLRYDERGELQPEAGHGRGLGVWRGQTADGSAAEVRRTSARAALLATTLGAASLTFAGPAGAATCSGTSGVSVVVDFGARVQTGCAAGDPTSAWGALESAGFAVEGTQRFPTTFICRVAGFPTADVEPCVQTPSASAYWSVWSASAGGSWAYSSTGAATLNPAPGSVVGVAFGAGAQPSVAPPAPPSATTPPATTPPASTTTSSTTRPPTSPSATGTGSAPASTAPSATKTSSGEASSTSDPPASSASEDTSAAGATEKTTDTSAPATSATALPDSGTSGGASPALIVGGGAGVGALLILGAWVVRRQRDRAAAQ</sequence>
<dbReference type="EMBL" id="CAJC01000090">
    <property type="protein sequence ID" value="CCI52480.1"/>
    <property type="molecule type" value="Genomic_DNA"/>
</dbReference>